<dbReference type="eggNOG" id="COG4584">
    <property type="taxonomic scope" value="Bacteria"/>
</dbReference>
<dbReference type="InterPro" id="IPR012337">
    <property type="entry name" value="RNaseH-like_sf"/>
</dbReference>
<evidence type="ECO:0000313" key="2">
    <source>
        <dbReference type="Proteomes" id="UP000004848"/>
    </source>
</evidence>
<dbReference type="OrthoDB" id="2065409at2"/>
<evidence type="ECO:0000313" key="1">
    <source>
        <dbReference type="EMBL" id="EAV40662.1"/>
    </source>
</evidence>
<name>A0P2K9_ROSAI</name>
<dbReference type="PANTHER" id="PTHR35004">
    <property type="entry name" value="TRANSPOSASE RV3428C-RELATED"/>
    <property type="match status" value="1"/>
</dbReference>
<protein>
    <submittedName>
        <fullName evidence="1">Integrase</fullName>
    </submittedName>
</protein>
<gene>
    <name evidence="1" type="ORF">SIAM614_00432</name>
</gene>
<proteinExistence type="predicted"/>
<dbReference type="SUPFAM" id="SSF53098">
    <property type="entry name" value="Ribonuclease H-like"/>
    <property type="match status" value="1"/>
</dbReference>
<dbReference type="Proteomes" id="UP000004848">
    <property type="component" value="Unassembled WGS sequence"/>
</dbReference>
<reference evidence="1 2" key="1">
    <citation type="submission" date="2006-05" db="EMBL/GenBank/DDBJ databases">
        <authorList>
            <person name="King G."/>
            <person name="Ferriera S."/>
            <person name="Johnson J."/>
            <person name="Kravitz S."/>
            <person name="Beeson K."/>
            <person name="Sutton G."/>
            <person name="Rogers Y.-H."/>
            <person name="Friedman R."/>
            <person name="Frazier M."/>
            <person name="Venter J.C."/>
        </authorList>
    </citation>
    <scope>NUCLEOTIDE SEQUENCE [LARGE SCALE GENOMIC DNA]</scope>
    <source>
        <strain evidence="2">ATCC 25650 / DSM 13394 / JCM 20685 / NBRC 16684 / NCIMB 2208 / IAM 12614 / B1</strain>
    </source>
</reference>
<dbReference type="AlphaFoldDB" id="A0P2K9"/>
<dbReference type="EMBL" id="AAUW01000027">
    <property type="protein sequence ID" value="EAV40662.1"/>
    <property type="molecule type" value="Genomic_DNA"/>
</dbReference>
<sequence length="127" mass="14363">MDFAEFVTEFTDEPSVYRKVWLFSFVLGNSRWLWGWFCSNQSLERVLRCHVMVFDACGGTTQQNLFDRMKTAVLGDAEDGTVTCNPALVAVLDHYGSAPEAVTGQRLPDAPFNQYKGIRLKQKYAKG</sequence>
<comment type="caution">
    <text evidence="1">The sequence shown here is derived from an EMBL/GenBank/DDBJ whole genome shotgun (WGS) entry which is preliminary data.</text>
</comment>
<accession>A0P2K9</accession>
<organism evidence="1 2">
    <name type="scientific">Roseibium aggregatum (strain ATCC 25650 / DSM 13394 / JCM 20685 / NBRC 16684 / NCIMB 2208 / IAM 12614 / B1)</name>
    <name type="common">Stappia aggregata</name>
    <dbReference type="NCBI Taxonomy" id="384765"/>
    <lineage>
        <taxon>Bacteria</taxon>
        <taxon>Pseudomonadati</taxon>
        <taxon>Pseudomonadota</taxon>
        <taxon>Alphaproteobacteria</taxon>
        <taxon>Hyphomicrobiales</taxon>
        <taxon>Stappiaceae</taxon>
        <taxon>Roseibium</taxon>
    </lineage>
</organism>